<dbReference type="EMBL" id="QJPH01000583">
    <property type="protein sequence ID" value="PZN69230.1"/>
    <property type="molecule type" value="Genomic_DNA"/>
</dbReference>
<evidence type="ECO:0008006" key="3">
    <source>
        <dbReference type="Google" id="ProtNLM"/>
    </source>
</evidence>
<organism evidence="1 2">
    <name type="scientific">Candidatus Methylumidiphilus alinenensis</name>
    <dbReference type="NCBI Taxonomy" id="2202197"/>
    <lineage>
        <taxon>Bacteria</taxon>
        <taxon>Pseudomonadati</taxon>
        <taxon>Pseudomonadota</taxon>
        <taxon>Gammaproteobacteria</taxon>
        <taxon>Methylococcales</taxon>
        <taxon>Candidatus Methylumidiphilus</taxon>
    </lineage>
</organism>
<evidence type="ECO:0000313" key="1">
    <source>
        <dbReference type="EMBL" id="PZN69230.1"/>
    </source>
</evidence>
<comment type="caution">
    <text evidence="1">The sequence shown here is derived from an EMBL/GenBank/DDBJ whole genome shotgun (WGS) entry which is preliminary data.</text>
</comment>
<accession>A0A2W4RZI3</accession>
<name>A0A2W4RZI3_9GAMM</name>
<protein>
    <recommendedName>
        <fullName evidence="3">Restriction endonuclease</fullName>
    </recommendedName>
</protein>
<gene>
    <name evidence="1" type="ORF">DM484_30075</name>
</gene>
<reference evidence="1 2" key="1">
    <citation type="journal article" date="2018" name="Aquat. Microb. Ecol.">
        <title>Gammaproteobacterial methanotrophs dominate.</title>
        <authorList>
            <person name="Rissanen A.J."/>
            <person name="Saarenheimo J."/>
            <person name="Tiirola M."/>
            <person name="Peura S."/>
            <person name="Aalto S.L."/>
            <person name="Karvinen A."/>
            <person name="Nykanen H."/>
        </authorList>
    </citation>
    <scope>NUCLEOTIDE SEQUENCE [LARGE SCALE GENOMIC DNA]</scope>
    <source>
        <strain evidence="1">AMbin10</strain>
    </source>
</reference>
<sequence>MSERWAERQRRTNRLVRIIANYILAKPNVSPDQIYGLCKLTWITKSYSDENAKYIKSTKIPALGDIFGRDYSRSTLGQVATDISKILKSPEAEELILDHTGFTNFYPAYRKASRQWISDNFEPLLPLFRVAYSLNTDEQGLRLIEQIERLPGIPKANHEEIQMRPEFLLTPAFFALDQRLRFPLINGNEGVQKLLHELNVIDDPLASQYTAMIGLYGKGGISDAADLDQVGGILPAMFGVNPTKQLLQEKPVDGNDLPLKDERDIESLQAAKEVVYKRIHNKLTNKLKQRLSGYTLLEGRNKDAQFDALVKNYNPEKNGLIKDDLLIEVKSSIEIAHIRMAIGQLYSYWFRLKGKESKPHLAILLPSEPDTEAKQLLNWLNIGILWFSGDTLETCSSRLQGFVVTANK</sequence>
<dbReference type="AlphaFoldDB" id="A0A2W4RZI3"/>
<evidence type="ECO:0000313" key="2">
    <source>
        <dbReference type="Proteomes" id="UP000249396"/>
    </source>
</evidence>
<dbReference type="Proteomes" id="UP000249396">
    <property type="component" value="Unassembled WGS sequence"/>
</dbReference>
<proteinExistence type="predicted"/>